<dbReference type="HAMAP" id="MF_00147_B">
    <property type="entry name" value="TIM_B"/>
    <property type="match status" value="1"/>
</dbReference>
<proteinExistence type="inferred from homology"/>
<dbReference type="GO" id="GO:0046166">
    <property type="term" value="P:glyceraldehyde-3-phosphate biosynthetic process"/>
    <property type="evidence" value="ECO:0007669"/>
    <property type="project" value="TreeGrafter"/>
</dbReference>
<feature type="active site" description="Proton acceptor" evidence="8">
    <location>
        <position position="168"/>
    </location>
</feature>
<comment type="pathway">
    <text evidence="1 8 9">Carbohydrate degradation; glycolysis; D-glyceraldehyde 3-phosphate from glycerone phosphate: step 1/1.</text>
</comment>
<comment type="subunit">
    <text evidence="8 9">Homodimer.</text>
</comment>
<keyword evidence="7 8" id="KW-0413">Isomerase</keyword>
<comment type="pathway">
    <text evidence="2">Carbohydrate metabolism; erythritol degradation.</text>
</comment>
<keyword evidence="5 8" id="KW-0963">Cytoplasm</keyword>
<dbReference type="PANTHER" id="PTHR21139:SF42">
    <property type="entry name" value="TRIOSEPHOSPHATE ISOMERASE"/>
    <property type="match status" value="1"/>
</dbReference>
<protein>
    <recommendedName>
        <fullName evidence="8 9">Triosephosphate isomerase</fullName>
        <shortName evidence="8">TIM</shortName>
        <shortName evidence="8">TPI</shortName>
        <ecNumber evidence="8 9">5.3.1.1</ecNumber>
    </recommendedName>
    <alternativeName>
        <fullName evidence="8">Triose-phosphate isomerase</fullName>
    </alternativeName>
</protein>
<dbReference type="GO" id="GO:0006096">
    <property type="term" value="P:glycolytic process"/>
    <property type="evidence" value="ECO:0007669"/>
    <property type="project" value="UniProtKB-UniRule"/>
</dbReference>
<dbReference type="UniPathway" id="UPA00138"/>
<comment type="subcellular location">
    <subcellularLocation>
        <location evidence="8 9">Cytoplasm</location>
    </subcellularLocation>
</comment>
<keyword evidence="6 8" id="KW-0324">Glycolysis</keyword>
<dbReference type="GO" id="GO:0005829">
    <property type="term" value="C:cytosol"/>
    <property type="evidence" value="ECO:0007669"/>
    <property type="project" value="TreeGrafter"/>
</dbReference>
<dbReference type="GO" id="GO:0019563">
    <property type="term" value="P:glycerol catabolic process"/>
    <property type="evidence" value="ECO:0007669"/>
    <property type="project" value="TreeGrafter"/>
</dbReference>
<organism evidence="10 11">
    <name type="scientific">Buchnera aphidicola</name>
    <name type="common">Sitobion avenae</name>
    <dbReference type="NCBI Taxonomy" id="571428"/>
    <lineage>
        <taxon>Bacteria</taxon>
        <taxon>Pseudomonadati</taxon>
        <taxon>Pseudomonadota</taxon>
        <taxon>Gammaproteobacteria</taxon>
        <taxon>Enterobacterales</taxon>
        <taxon>Erwiniaceae</taxon>
        <taxon>Buchnera</taxon>
    </lineage>
</organism>
<dbReference type="GO" id="GO:0006094">
    <property type="term" value="P:gluconeogenesis"/>
    <property type="evidence" value="ECO:0007669"/>
    <property type="project" value="UniProtKB-UniRule"/>
</dbReference>
<dbReference type="AlphaFoldDB" id="A0A4D6Y6T1"/>
<comment type="function">
    <text evidence="8">Involved in the gluconeogenesis. Catalyzes stereospecifically the conversion of dihydroxyacetone phosphate (DHAP) to D-glyceraldehyde-3-phosphate (G3P).</text>
</comment>
<feature type="binding site" evidence="8">
    <location>
        <position position="213"/>
    </location>
    <ligand>
        <name>substrate</name>
    </ligand>
</feature>
<evidence type="ECO:0000256" key="7">
    <source>
        <dbReference type="ARBA" id="ARBA00023235"/>
    </source>
</evidence>
<comment type="pathway">
    <text evidence="8 9">Carbohydrate biosynthesis; gluconeogenesis.</text>
</comment>
<feature type="binding site" evidence="8">
    <location>
        <position position="174"/>
    </location>
    <ligand>
        <name>substrate</name>
    </ligand>
</feature>
<dbReference type="InterPro" id="IPR020861">
    <property type="entry name" value="Triosephosphate_isomerase_AS"/>
</dbReference>
<comment type="catalytic activity">
    <reaction evidence="8 9">
        <text>D-glyceraldehyde 3-phosphate = dihydroxyacetone phosphate</text>
        <dbReference type="Rhea" id="RHEA:18585"/>
        <dbReference type="ChEBI" id="CHEBI:57642"/>
        <dbReference type="ChEBI" id="CHEBI:59776"/>
        <dbReference type="EC" id="5.3.1.1"/>
    </reaction>
</comment>
<evidence type="ECO:0000256" key="9">
    <source>
        <dbReference type="RuleBase" id="RU363013"/>
    </source>
</evidence>
<dbReference type="InterPro" id="IPR013785">
    <property type="entry name" value="Aldolase_TIM"/>
</dbReference>
<dbReference type="EC" id="5.3.1.1" evidence="8 9"/>
<dbReference type="InterPro" id="IPR035990">
    <property type="entry name" value="TIM_sf"/>
</dbReference>
<dbReference type="Gene3D" id="3.20.20.70">
    <property type="entry name" value="Aldolase class I"/>
    <property type="match status" value="1"/>
</dbReference>
<evidence type="ECO:0000256" key="8">
    <source>
        <dbReference type="HAMAP-Rule" id="MF_00147"/>
    </source>
</evidence>
<evidence type="ECO:0000256" key="4">
    <source>
        <dbReference type="ARBA" id="ARBA00022432"/>
    </source>
</evidence>
<dbReference type="OrthoDB" id="9809429at2"/>
<accession>A0A4D6Y6T1</accession>
<dbReference type="UniPathway" id="UPA00109">
    <property type="reaction ID" value="UER00189"/>
</dbReference>
<dbReference type="EMBL" id="CP034855">
    <property type="protein sequence ID" value="QCI25516.1"/>
    <property type="molecule type" value="Genomic_DNA"/>
</dbReference>
<dbReference type="Proteomes" id="UP000298585">
    <property type="component" value="Chromosome"/>
</dbReference>
<evidence type="ECO:0000313" key="11">
    <source>
        <dbReference type="Proteomes" id="UP000298585"/>
    </source>
</evidence>
<sequence length="254" mass="29094">MRNFVIVANWKLNGSINMISRFFEYLKFHSSIYLEKKTIIIAPPTIYLKEVNKNISNMNIFIGAQNVDINLKGSFTGETSVLMLQDIGVKYVIIGHSERRFLHNENNDTIAKKFFLIKKENLIPILCVGETEKDKKYGCTKQVIQEQLNCILKKSKKLVFKNAIIAYEPVWAIGTGLSADPEYVQLIHKFIKNHIEKHDFMNINDIIVQYGGSVNCSNIKKFLEQPDINGFLIGNASLSPQEFLKIIKITHDII</sequence>
<dbReference type="NCBIfam" id="TIGR00419">
    <property type="entry name" value="tim"/>
    <property type="match status" value="1"/>
</dbReference>
<reference evidence="10 11" key="2">
    <citation type="submission" date="2019-05" db="EMBL/GenBank/DDBJ databases">
        <title>Genome evolution of the obligate endosymbiont Buchnera aphidicola.</title>
        <authorList>
            <person name="Moran N.A."/>
        </authorList>
    </citation>
    <scope>NUCLEOTIDE SEQUENCE [LARGE SCALE GENOMIC DNA]</scope>
    <source>
        <strain evidence="10 11">Sav</strain>
    </source>
</reference>
<dbReference type="Pfam" id="PF00121">
    <property type="entry name" value="TIM"/>
    <property type="match status" value="1"/>
</dbReference>
<evidence type="ECO:0000313" key="10">
    <source>
        <dbReference type="EMBL" id="QCI25516.1"/>
    </source>
</evidence>
<dbReference type="PROSITE" id="PS00171">
    <property type="entry name" value="TIM_1"/>
    <property type="match status" value="1"/>
</dbReference>
<dbReference type="PANTHER" id="PTHR21139">
    <property type="entry name" value="TRIOSEPHOSPHATE ISOMERASE"/>
    <property type="match status" value="1"/>
</dbReference>
<dbReference type="CDD" id="cd00311">
    <property type="entry name" value="TIM"/>
    <property type="match status" value="1"/>
</dbReference>
<evidence type="ECO:0000256" key="2">
    <source>
        <dbReference type="ARBA" id="ARBA00004939"/>
    </source>
</evidence>
<dbReference type="InterPro" id="IPR022896">
    <property type="entry name" value="TrioseP_Isoase_bac/euk"/>
</dbReference>
<feature type="active site" description="Electrophile" evidence="8">
    <location>
        <position position="96"/>
    </location>
</feature>
<gene>
    <name evidence="8" type="primary">tpiA</name>
    <name evidence="10" type="ORF">D9V77_01535</name>
</gene>
<dbReference type="FunFam" id="3.20.20.70:FF:000016">
    <property type="entry name" value="Triosephosphate isomerase"/>
    <property type="match status" value="1"/>
</dbReference>
<dbReference type="InterPro" id="IPR000652">
    <property type="entry name" value="Triosephosphate_isomerase"/>
</dbReference>
<evidence type="ECO:0000256" key="5">
    <source>
        <dbReference type="ARBA" id="ARBA00022490"/>
    </source>
</evidence>
<keyword evidence="4 8" id="KW-0312">Gluconeogenesis</keyword>
<dbReference type="PROSITE" id="PS51440">
    <property type="entry name" value="TIM_2"/>
    <property type="match status" value="1"/>
</dbReference>
<dbReference type="RefSeq" id="WP_158338410.1">
    <property type="nucleotide sequence ID" value="NZ_CP034855.1"/>
</dbReference>
<comment type="similarity">
    <text evidence="3 8 9">Belongs to the triosephosphate isomerase family.</text>
</comment>
<evidence type="ECO:0000256" key="1">
    <source>
        <dbReference type="ARBA" id="ARBA00004680"/>
    </source>
</evidence>
<reference evidence="10 11" key="1">
    <citation type="submission" date="2018-12" db="EMBL/GenBank/DDBJ databases">
        <authorList>
            <person name="Chong R.A."/>
        </authorList>
    </citation>
    <scope>NUCLEOTIDE SEQUENCE [LARGE SCALE GENOMIC DNA]</scope>
    <source>
        <strain evidence="10 11">Sav</strain>
    </source>
</reference>
<feature type="binding site" evidence="8">
    <location>
        <begin position="9"/>
        <end position="11"/>
    </location>
    <ligand>
        <name>substrate</name>
    </ligand>
</feature>
<comment type="caution">
    <text evidence="8">Lacks conserved residue(s) required for the propagation of feature annotation.</text>
</comment>
<dbReference type="SUPFAM" id="SSF51351">
    <property type="entry name" value="Triosephosphate isomerase (TIM)"/>
    <property type="match status" value="1"/>
</dbReference>
<name>A0A4D6Y6T1_9GAMM</name>
<evidence type="ECO:0000256" key="3">
    <source>
        <dbReference type="ARBA" id="ARBA00007422"/>
    </source>
</evidence>
<evidence type="ECO:0000256" key="6">
    <source>
        <dbReference type="ARBA" id="ARBA00023152"/>
    </source>
</evidence>
<dbReference type="GO" id="GO:0004807">
    <property type="term" value="F:triose-phosphate isomerase activity"/>
    <property type="evidence" value="ECO:0007669"/>
    <property type="project" value="UniProtKB-UniRule"/>
</dbReference>